<keyword evidence="3 5" id="KW-1133">Transmembrane helix</keyword>
<feature type="transmembrane region" description="Helical" evidence="5">
    <location>
        <begin position="92"/>
        <end position="114"/>
    </location>
</feature>
<comment type="similarity">
    <text evidence="5">Belongs to the 4-toluene sulfonate uptake permease (TSUP) (TC 2.A.102) family.</text>
</comment>
<feature type="transmembrane region" description="Helical" evidence="5">
    <location>
        <begin position="134"/>
        <end position="162"/>
    </location>
</feature>
<evidence type="ECO:0000256" key="1">
    <source>
        <dbReference type="ARBA" id="ARBA00004141"/>
    </source>
</evidence>
<evidence type="ECO:0000256" key="4">
    <source>
        <dbReference type="ARBA" id="ARBA00023136"/>
    </source>
</evidence>
<comment type="caution">
    <text evidence="7">The sequence shown here is derived from an EMBL/GenBank/DDBJ whole genome shotgun (WGS) entry which is preliminary data.</text>
</comment>
<keyword evidence="5" id="KW-1003">Cell membrane</keyword>
<name>A0A505DJ45_9ACTN</name>
<feature type="compositionally biased region" description="Polar residues" evidence="6">
    <location>
        <begin position="312"/>
        <end position="324"/>
    </location>
</feature>
<evidence type="ECO:0000256" key="5">
    <source>
        <dbReference type="RuleBase" id="RU363041"/>
    </source>
</evidence>
<dbReference type="PANTHER" id="PTHR43483">
    <property type="entry name" value="MEMBRANE TRANSPORTER PROTEIN HI_0806-RELATED"/>
    <property type="match status" value="1"/>
</dbReference>
<sequence>MIAVIIAASLLIGAGLGVLGGGGSILTVPILIYLGGMETKEAIATSLFVVGVTSAAGVVSHARAGRVRWRTGLLFGLAGMTGAYAGGRLAEFVPGSVLLLAFALMMIATAVAMIRGRKQQPKKVHHELPVFHVLLEGIVVGLITGLVGAGGGFLVVPALALLGGLPMTVAVGTSLLVISMKSFAGLAGYLASVHIDWGFAALVTATAVVGSLIGGRLAGRIPQDALRKSFGWFVAVMGVSVLGRQISSDLRHTLLTSPWTWASVAAAAGVVFSCYMLCGSDGRTPERAGNASAPSDDASGRTVSHPIPAETVRSNGTTASLRDT</sequence>
<dbReference type="PANTHER" id="PTHR43483:SF3">
    <property type="entry name" value="MEMBRANE TRANSPORTER PROTEIN HI_0806-RELATED"/>
    <property type="match status" value="1"/>
</dbReference>
<dbReference type="OrthoDB" id="528320at2"/>
<protein>
    <recommendedName>
        <fullName evidence="5">Probable membrane transporter protein</fullName>
    </recommendedName>
</protein>
<accession>A0A505DJ45</accession>
<keyword evidence="4 5" id="KW-0472">Membrane</keyword>
<keyword evidence="8" id="KW-1185">Reference proteome</keyword>
<feature type="transmembrane region" description="Helical" evidence="5">
    <location>
        <begin position="197"/>
        <end position="218"/>
    </location>
</feature>
<keyword evidence="2 5" id="KW-0812">Transmembrane</keyword>
<gene>
    <name evidence="7" type="ORF">FGD71_025425</name>
</gene>
<evidence type="ECO:0000256" key="3">
    <source>
        <dbReference type="ARBA" id="ARBA00022989"/>
    </source>
</evidence>
<dbReference type="Pfam" id="PF01925">
    <property type="entry name" value="TauE"/>
    <property type="match status" value="1"/>
</dbReference>
<feature type="transmembrane region" description="Helical" evidence="5">
    <location>
        <begin position="259"/>
        <end position="278"/>
    </location>
</feature>
<feature type="transmembrane region" description="Helical" evidence="5">
    <location>
        <begin position="230"/>
        <end position="247"/>
    </location>
</feature>
<dbReference type="EMBL" id="VCHX02000158">
    <property type="protein sequence ID" value="TPQ19466.1"/>
    <property type="molecule type" value="Genomic_DNA"/>
</dbReference>
<evidence type="ECO:0000256" key="6">
    <source>
        <dbReference type="SAM" id="MobiDB-lite"/>
    </source>
</evidence>
<evidence type="ECO:0000313" key="8">
    <source>
        <dbReference type="Proteomes" id="UP000317378"/>
    </source>
</evidence>
<dbReference type="RefSeq" id="WP_119102835.1">
    <property type="nucleotide sequence ID" value="NZ_QXMJ01000158.1"/>
</dbReference>
<proteinExistence type="inferred from homology"/>
<feature type="region of interest" description="Disordered" evidence="6">
    <location>
        <begin position="286"/>
        <end position="324"/>
    </location>
</feature>
<dbReference type="InterPro" id="IPR002781">
    <property type="entry name" value="TM_pro_TauE-like"/>
</dbReference>
<dbReference type="GO" id="GO:0005886">
    <property type="term" value="C:plasma membrane"/>
    <property type="evidence" value="ECO:0007669"/>
    <property type="project" value="UniProtKB-SubCell"/>
</dbReference>
<feature type="transmembrane region" description="Helical" evidence="5">
    <location>
        <begin position="169"/>
        <end position="191"/>
    </location>
</feature>
<feature type="transmembrane region" description="Helical" evidence="5">
    <location>
        <begin position="42"/>
        <end position="61"/>
    </location>
</feature>
<evidence type="ECO:0000313" key="7">
    <source>
        <dbReference type="EMBL" id="TPQ19466.1"/>
    </source>
</evidence>
<organism evidence="7 8">
    <name type="scientific">Streptomyces sporangiiformans</name>
    <dbReference type="NCBI Taxonomy" id="2315329"/>
    <lineage>
        <taxon>Bacteria</taxon>
        <taxon>Bacillati</taxon>
        <taxon>Actinomycetota</taxon>
        <taxon>Actinomycetes</taxon>
        <taxon>Kitasatosporales</taxon>
        <taxon>Streptomycetaceae</taxon>
        <taxon>Streptomyces</taxon>
    </lineage>
</organism>
<evidence type="ECO:0000256" key="2">
    <source>
        <dbReference type="ARBA" id="ARBA00022692"/>
    </source>
</evidence>
<dbReference type="AlphaFoldDB" id="A0A505DJ45"/>
<comment type="subcellular location">
    <subcellularLocation>
        <location evidence="5">Cell membrane</location>
        <topology evidence="5">Multi-pass membrane protein</topology>
    </subcellularLocation>
    <subcellularLocation>
        <location evidence="1">Membrane</location>
        <topology evidence="1">Multi-pass membrane protein</topology>
    </subcellularLocation>
</comment>
<reference evidence="7 8" key="1">
    <citation type="submission" date="2019-06" db="EMBL/GenBank/DDBJ databases">
        <title>Streptomyces sporangiiformans sp. nov., a novel actinomycete isolated from soil in Mount Song.</title>
        <authorList>
            <person name="Han L."/>
        </authorList>
    </citation>
    <scope>NUCLEOTIDE SEQUENCE [LARGE SCALE GENOMIC DNA]</scope>
    <source>
        <strain evidence="7 8">NEAU-SSA 1</strain>
    </source>
</reference>
<feature type="transmembrane region" description="Helical" evidence="5">
    <location>
        <begin position="6"/>
        <end position="35"/>
    </location>
</feature>
<dbReference type="Proteomes" id="UP000317378">
    <property type="component" value="Unassembled WGS sequence"/>
</dbReference>